<dbReference type="OrthoDB" id="1739894at2"/>
<dbReference type="InterPro" id="IPR025234">
    <property type="entry name" value="YjzH-like"/>
</dbReference>
<dbReference type="Proteomes" id="UP000000269">
    <property type="component" value="Chromosome"/>
</dbReference>
<dbReference type="EMBL" id="CP000853">
    <property type="protein sequence ID" value="ABW19532.1"/>
    <property type="molecule type" value="Genomic_DNA"/>
</dbReference>
<organism evidence="1 2">
    <name type="scientific">Alkaliphilus oremlandii (strain OhILAs)</name>
    <name type="common">Clostridium oremlandii (strain OhILAs)</name>
    <dbReference type="NCBI Taxonomy" id="350688"/>
    <lineage>
        <taxon>Bacteria</taxon>
        <taxon>Bacillati</taxon>
        <taxon>Bacillota</taxon>
        <taxon>Clostridia</taxon>
        <taxon>Peptostreptococcales</taxon>
        <taxon>Natronincolaceae</taxon>
        <taxon>Alkaliphilus</taxon>
    </lineage>
</organism>
<keyword evidence="2" id="KW-1185">Reference proteome</keyword>
<dbReference type="AlphaFoldDB" id="A8MIA0"/>
<evidence type="ECO:0000313" key="2">
    <source>
        <dbReference type="Proteomes" id="UP000000269"/>
    </source>
</evidence>
<accession>A8MIA0</accession>
<name>A8MIA0_ALKOO</name>
<gene>
    <name evidence="1" type="ordered locus">Clos_1995</name>
</gene>
<dbReference type="eggNOG" id="ENOG50337NX">
    <property type="taxonomic scope" value="Bacteria"/>
</dbReference>
<dbReference type="KEGG" id="aoe:Clos_1995"/>
<dbReference type="HOGENOM" id="CLU_191206_1_0_9"/>
<dbReference type="RefSeq" id="WP_012159842.1">
    <property type="nucleotide sequence ID" value="NC_009922.1"/>
</dbReference>
<dbReference type="Pfam" id="PF13783">
    <property type="entry name" value="DUF4177"/>
    <property type="match status" value="1"/>
</dbReference>
<sequence length="72" mass="8485">MYEYKFIEVPIKRNFSTKIGDSFKDCQEIILKEAADGWRLVQVVIPPNEKMGVLAAYKYQIIFERNKNRSNV</sequence>
<evidence type="ECO:0008006" key="3">
    <source>
        <dbReference type="Google" id="ProtNLM"/>
    </source>
</evidence>
<proteinExistence type="predicted"/>
<evidence type="ECO:0000313" key="1">
    <source>
        <dbReference type="EMBL" id="ABW19532.1"/>
    </source>
</evidence>
<protein>
    <recommendedName>
        <fullName evidence="3">DUF4177 domain-containing protein</fullName>
    </recommendedName>
</protein>
<reference evidence="2" key="1">
    <citation type="submission" date="2007-10" db="EMBL/GenBank/DDBJ databases">
        <title>Complete genome of Alkaliphilus oremlandii OhILAs.</title>
        <authorList>
            <person name="Copeland A."/>
            <person name="Lucas S."/>
            <person name="Lapidus A."/>
            <person name="Barry K."/>
            <person name="Detter J.C."/>
            <person name="Glavina del Rio T."/>
            <person name="Hammon N."/>
            <person name="Israni S."/>
            <person name="Dalin E."/>
            <person name="Tice H."/>
            <person name="Pitluck S."/>
            <person name="Chain P."/>
            <person name="Malfatti S."/>
            <person name="Shin M."/>
            <person name="Vergez L."/>
            <person name="Schmutz J."/>
            <person name="Larimer F."/>
            <person name="Land M."/>
            <person name="Hauser L."/>
            <person name="Kyrpides N."/>
            <person name="Mikhailova N."/>
            <person name="Stolz J.F."/>
            <person name="Dawson A."/>
            <person name="Fisher E."/>
            <person name="Crable B."/>
            <person name="Perera E."/>
            <person name="Lisak J."/>
            <person name="Ranganathan M."/>
            <person name="Basu P."/>
            <person name="Richardson P."/>
        </authorList>
    </citation>
    <scope>NUCLEOTIDE SEQUENCE [LARGE SCALE GENOMIC DNA]</scope>
    <source>
        <strain evidence="2">OhILAs</strain>
    </source>
</reference>